<name>A0A9P1N1S0_9PELO</name>
<sequence>MTKPVKKTKFSLQQLDSIPGQIGYIVCEGNKIVHTTIKEDENPTQIAFNALRLASRTKSPEFADHPTHTIQVQFDHHLFELFQIAQYFIIVKKRVEDPDE</sequence>
<dbReference type="Proteomes" id="UP001152747">
    <property type="component" value="Unassembled WGS sequence"/>
</dbReference>
<protein>
    <submittedName>
        <fullName evidence="1">Uncharacterized protein</fullName>
    </submittedName>
</protein>
<dbReference type="AlphaFoldDB" id="A0A9P1N1S0"/>
<dbReference type="OrthoDB" id="5792301at2759"/>
<evidence type="ECO:0000313" key="2">
    <source>
        <dbReference type="Proteomes" id="UP001152747"/>
    </source>
</evidence>
<proteinExistence type="predicted"/>
<organism evidence="1 2">
    <name type="scientific">Caenorhabditis angaria</name>
    <dbReference type="NCBI Taxonomy" id="860376"/>
    <lineage>
        <taxon>Eukaryota</taxon>
        <taxon>Metazoa</taxon>
        <taxon>Ecdysozoa</taxon>
        <taxon>Nematoda</taxon>
        <taxon>Chromadorea</taxon>
        <taxon>Rhabditida</taxon>
        <taxon>Rhabditina</taxon>
        <taxon>Rhabditomorpha</taxon>
        <taxon>Rhabditoidea</taxon>
        <taxon>Rhabditidae</taxon>
        <taxon>Peloderinae</taxon>
        <taxon>Caenorhabditis</taxon>
    </lineage>
</organism>
<keyword evidence="2" id="KW-1185">Reference proteome</keyword>
<reference evidence="1" key="1">
    <citation type="submission" date="2022-11" db="EMBL/GenBank/DDBJ databases">
        <authorList>
            <person name="Kikuchi T."/>
        </authorList>
    </citation>
    <scope>NUCLEOTIDE SEQUENCE</scope>
    <source>
        <strain evidence="1">PS1010</strain>
    </source>
</reference>
<comment type="caution">
    <text evidence="1">The sequence shown here is derived from an EMBL/GenBank/DDBJ whole genome shotgun (WGS) entry which is preliminary data.</text>
</comment>
<dbReference type="EMBL" id="CANHGI010000003">
    <property type="protein sequence ID" value="CAI5444641.1"/>
    <property type="molecule type" value="Genomic_DNA"/>
</dbReference>
<gene>
    <name evidence="1" type="ORF">CAMP_LOCUS7278</name>
</gene>
<evidence type="ECO:0000313" key="1">
    <source>
        <dbReference type="EMBL" id="CAI5444641.1"/>
    </source>
</evidence>
<accession>A0A9P1N1S0</accession>